<dbReference type="STRING" id="1612308.SAMN05444581_11046"/>
<dbReference type="EMBL" id="FOSN01000010">
    <property type="protein sequence ID" value="SFK54745.1"/>
    <property type="molecule type" value="Genomic_DNA"/>
</dbReference>
<accession>A0A1I4AE87</accession>
<keyword evidence="2" id="KW-1185">Reference proteome</keyword>
<dbReference type="AlphaFoldDB" id="A0A1I4AE87"/>
<evidence type="ECO:0000313" key="1">
    <source>
        <dbReference type="EMBL" id="SFK54745.1"/>
    </source>
</evidence>
<dbReference type="Proteomes" id="UP000198755">
    <property type="component" value="Unassembled WGS sequence"/>
</dbReference>
<sequence length="61" mass="6850">MLDQPLAAFQKQAKAGNFIPARLYNRSLKMGSAKRKRIVKGALTGWRGFGITIFPWSLKDV</sequence>
<organism evidence="1 2">
    <name type="scientific">Methylocapsa palsarum</name>
    <dbReference type="NCBI Taxonomy" id="1612308"/>
    <lineage>
        <taxon>Bacteria</taxon>
        <taxon>Pseudomonadati</taxon>
        <taxon>Pseudomonadota</taxon>
        <taxon>Alphaproteobacteria</taxon>
        <taxon>Hyphomicrobiales</taxon>
        <taxon>Beijerinckiaceae</taxon>
        <taxon>Methylocapsa</taxon>
    </lineage>
</organism>
<gene>
    <name evidence="1" type="ORF">SAMN05444581_11046</name>
</gene>
<proteinExistence type="predicted"/>
<evidence type="ECO:0000313" key="2">
    <source>
        <dbReference type="Proteomes" id="UP000198755"/>
    </source>
</evidence>
<reference evidence="1 2" key="1">
    <citation type="submission" date="2016-10" db="EMBL/GenBank/DDBJ databases">
        <authorList>
            <person name="de Groot N.N."/>
        </authorList>
    </citation>
    <scope>NUCLEOTIDE SEQUENCE [LARGE SCALE GENOMIC DNA]</scope>
    <source>
        <strain evidence="1 2">NE2</strain>
    </source>
</reference>
<protein>
    <submittedName>
        <fullName evidence="1">Uncharacterized protein</fullName>
    </submittedName>
</protein>
<dbReference type="RefSeq" id="WP_139223606.1">
    <property type="nucleotide sequence ID" value="NZ_FOSN01000010.1"/>
</dbReference>
<name>A0A1I4AE87_9HYPH</name>